<dbReference type="GO" id="GO:0016646">
    <property type="term" value="F:oxidoreductase activity, acting on the CH-NH group of donors, NAD or NADP as acceptor"/>
    <property type="evidence" value="ECO:0007669"/>
    <property type="project" value="TreeGrafter"/>
</dbReference>
<dbReference type="Gene3D" id="3.40.50.720">
    <property type="entry name" value="NAD(P)-binding Rossmann-like Domain"/>
    <property type="match status" value="1"/>
</dbReference>
<dbReference type="RefSeq" id="WP_033161976.1">
    <property type="nucleotide sequence ID" value="NZ_FNYK01000003.1"/>
</dbReference>
<protein>
    <recommendedName>
        <fullName evidence="1">NAD(P)-binding domain-containing protein</fullName>
    </recommendedName>
</protein>
<dbReference type="InterPro" id="IPR051606">
    <property type="entry name" value="Polyketide_Oxido-like"/>
</dbReference>
<dbReference type="SUPFAM" id="SSF51735">
    <property type="entry name" value="NAD(P)-binding Rossmann-fold domains"/>
    <property type="match status" value="1"/>
</dbReference>
<reference evidence="3" key="1">
    <citation type="submission" date="2016-10" db="EMBL/GenBank/DDBJ databases">
        <authorList>
            <person name="Varghese N."/>
        </authorList>
    </citation>
    <scope>NUCLEOTIDE SEQUENCE [LARGE SCALE GENOMIC DNA]</scope>
    <source>
        <strain evidence="3">DSM 20406</strain>
    </source>
</reference>
<dbReference type="Pfam" id="PF13460">
    <property type="entry name" value="NAD_binding_10"/>
    <property type="match status" value="1"/>
</dbReference>
<evidence type="ECO:0000313" key="3">
    <source>
        <dbReference type="Proteomes" id="UP000183028"/>
    </source>
</evidence>
<keyword evidence="3" id="KW-1185">Reference proteome</keyword>
<dbReference type="OrthoDB" id="9785372at2"/>
<proteinExistence type="predicted"/>
<dbReference type="Proteomes" id="UP000183028">
    <property type="component" value="Unassembled WGS sequence"/>
</dbReference>
<organism evidence="2 3">
    <name type="scientific">Sharpea azabuensis</name>
    <dbReference type="NCBI Taxonomy" id="322505"/>
    <lineage>
        <taxon>Bacteria</taxon>
        <taxon>Bacillati</taxon>
        <taxon>Bacillota</taxon>
        <taxon>Erysipelotrichia</taxon>
        <taxon>Erysipelotrichales</taxon>
        <taxon>Coprobacillaceae</taxon>
        <taxon>Sharpea</taxon>
    </lineage>
</organism>
<dbReference type="CDD" id="cd05244">
    <property type="entry name" value="BVR-B_like_SDR_a"/>
    <property type="match status" value="1"/>
</dbReference>
<dbReference type="STRING" id="322505.SAMN04487836_1557"/>
<evidence type="ECO:0000259" key="1">
    <source>
        <dbReference type="Pfam" id="PF13460"/>
    </source>
</evidence>
<dbReference type="AlphaFoldDB" id="A0A1H6QNF1"/>
<evidence type="ECO:0000313" key="2">
    <source>
        <dbReference type="EMBL" id="SEI41707.1"/>
    </source>
</evidence>
<dbReference type="PANTHER" id="PTHR43355:SF2">
    <property type="entry name" value="FLAVIN REDUCTASE (NADPH)"/>
    <property type="match status" value="1"/>
</dbReference>
<sequence length="210" mass="23214">MKIAVVAANGRVARKVITEAIKRGHDVAAFGRHEENNTDASNYIIKDILDLTKEDLVGYDVVVDAFGTWASETMHLHTDTSQHLADLLENTNTRLLIVGGAGSLYTNKEHTETVSSGPDFPHDWLPVANAMADALNKLRKRNDVHWTYLSPAANFVADGEASGKYTFANEEFTLNRNNESSISYADYASAMLDVIESGKHDQERISVFQD</sequence>
<accession>A0A1H6QNF1</accession>
<dbReference type="GeneID" id="54119386"/>
<feature type="domain" description="NAD(P)-binding" evidence="1">
    <location>
        <begin position="8"/>
        <end position="196"/>
    </location>
</feature>
<name>A0A1H6QNF1_9FIRM</name>
<dbReference type="InterPro" id="IPR036291">
    <property type="entry name" value="NAD(P)-bd_dom_sf"/>
</dbReference>
<dbReference type="EMBL" id="FNYK01000003">
    <property type="protein sequence ID" value="SEI41707.1"/>
    <property type="molecule type" value="Genomic_DNA"/>
</dbReference>
<gene>
    <name evidence="2" type="ORF">SAMN04487834_100338</name>
</gene>
<dbReference type="PANTHER" id="PTHR43355">
    <property type="entry name" value="FLAVIN REDUCTASE (NADPH)"/>
    <property type="match status" value="1"/>
</dbReference>
<dbReference type="InterPro" id="IPR016040">
    <property type="entry name" value="NAD(P)-bd_dom"/>
</dbReference>
<dbReference type="eggNOG" id="COG2910">
    <property type="taxonomic scope" value="Bacteria"/>
</dbReference>